<evidence type="ECO:0000313" key="1">
    <source>
        <dbReference type="EMBL" id="GGX22706.1"/>
    </source>
</evidence>
<comment type="caution">
    <text evidence="1">The sequence shown here is derived from an EMBL/GenBank/DDBJ whole genome shotgun (WGS) entry which is preliminary data.</text>
</comment>
<organism evidence="1 2">
    <name type="scientific">Undibacterium macrobrachii</name>
    <dbReference type="NCBI Taxonomy" id="1119058"/>
    <lineage>
        <taxon>Bacteria</taxon>
        <taxon>Pseudomonadati</taxon>
        <taxon>Pseudomonadota</taxon>
        <taxon>Betaproteobacteria</taxon>
        <taxon>Burkholderiales</taxon>
        <taxon>Oxalobacteraceae</taxon>
        <taxon>Undibacterium</taxon>
    </lineage>
</organism>
<protein>
    <submittedName>
        <fullName evidence="1">Uncharacterized protein</fullName>
    </submittedName>
</protein>
<evidence type="ECO:0000313" key="2">
    <source>
        <dbReference type="Proteomes" id="UP000620127"/>
    </source>
</evidence>
<proteinExistence type="predicted"/>
<gene>
    <name evidence="1" type="ORF">GCM10011282_30930</name>
</gene>
<name>A0ABQ2XM53_9BURK</name>
<dbReference type="Gene3D" id="3.40.1590.10">
    <property type="entry name" value="NMB0488-like"/>
    <property type="match status" value="1"/>
</dbReference>
<dbReference type="InterPro" id="IPR037891">
    <property type="entry name" value="Cdil-like_sf"/>
</dbReference>
<dbReference type="SUPFAM" id="SSF160207">
    <property type="entry name" value="NMB0488-like"/>
    <property type="match status" value="1"/>
</dbReference>
<accession>A0ABQ2XM53</accession>
<sequence>MKSALDISTREVPHPVDWKAAALPRLGAAGVKTERAFQLKSKLVEIVKDGNGIQLRPTHNGGATGDKKGFYWIGGAEFVVSASLNESEFVAQIKRAFSLCTE</sequence>
<dbReference type="EMBL" id="BMYT01000006">
    <property type="protein sequence ID" value="GGX22706.1"/>
    <property type="molecule type" value="Genomic_DNA"/>
</dbReference>
<reference evidence="2" key="1">
    <citation type="journal article" date="2019" name="Int. J. Syst. Evol. Microbiol.">
        <title>The Global Catalogue of Microorganisms (GCM) 10K type strain sequencing project: providing services to taxonomists for standard genome sequencing and annotation.</title>
        <authorList>
            <consortium name="The Broad Institute Genomics Platform"/>
            <consortium name="The Broad Institute Genome Sequencing Center for Infectious Disease"/>
            <person name="Wu L."/>
            <person name="Ma J."/>
        </authorList>
    </citation>
    <scope>NUCLEOTIDE SEQUENCE [LARGE SCALE GENOMIC DNA]</scope>
    <source>
        <strain evidence="2">KCTC 23916</strain>
    </source>
</reference>
<dbReference type="Proteomes" id="UP000620127">
    <property type="component" value="Unassembled WGS sequence"/>
</dbReference>
<keyword evidence="2" id="KW-1185">Reference proteome</keyword>